<gene>
    <name evidence="4" type="ORF">H7B90_10855</name>
</gene>
<dbReference type="Pfam" id="PF00440">
    <property type="entry name" value="TetR_N"/>
    <property type="match status" value="1"/>
</dbReference>
<dbReference type="PROSITE" id="PS50977">
    <property type="entry name" value="HTH_TETR_2"/>
    <property type="match status" value="1"/>
</dbReference>
<dbReference type="PRINTS" id="PR00455">
    <property type="entry name" value="HTHTETR"/>
</dbReference>
<dbReference type="PANTHER" id="PTHR43479:SF7">
    <property type="entry name" value="TETR-FAMILY TRANSCRIPTIONAL REGULATOR"/>
    <property type="match status" value="1"/>
</dbReference>
<proteinExistence type="predicted"/>
<reference evidence="4 5" key="1">
    <citation type="submission" date="2020-08" db="EMBL/GenBank/DDBJ databases">
        <title>Cohnella phylogeny.</title>
        <authorList>
            <person name="Dunlap C."/>
        </authorList>
    </citation>
    <scope>NUCLEOTIDE SEQUENCE [LARGE SCALE GENOMIC DNA]</scope>
    <source>
        <strain evidence="4 5">DSM 25239</strain>
    </source>
</reference>
<keyword evidence="5" id="KW-1185">Reference proteome</keyword>
<name>A0A841TTU0_9BACL</name>
<evidence type="ECO:0000313" key="4">
    <source>
        <dbReference type="EMBL" id="MBB6691897.1"/>
    </source>
</evidence>
<accession>A0A841TTU0</accession>
<dbReference type="AlphaFoldDB" id="A0A841TTU0"/>
<sequence>MDRRVKKNQTAIMNALMHLIAEKEFDKITINDIAERADVNRGTVYSHYADKYDLLDKCIENQLIHLVEMCYSADATGPFPTKTPLLRTIQEIEKNALLYKALLSIKDVPSFRVHLSRMVSKQFMAYMTEYNVGLDDLGQSIFAQFMSSAIVGVIEWWFAQSMPCSAEELTERLWSLLEMNRIILAGSADRV</sequence>
<organism evidence="4 5">
    <name type="scientific">Cohnella xylanilytica</name>
    <dbReference type="NCBI Taxonomy" id="557555"/>
    <lineage>
        <taxon>Bacteria</taxon>
        <taxon>Bacillati</taxon>
        <taxon>Bacillota</taxon>
        <taxon>Bacilli</taxon>
        <taxon>Bacillales</taxon>
        <taxon>Paenibacillaceae</taxon>
        <taxon>Cohnella</taxon>
    </lineage>
</organism>
<dbReference type="InterPro" id="IPR001647">
    <property type="entry name" value="HTH_TetR"/>
</dbReference>
<dbReference type="EMBL" id="JACJVR010000041">
    <property type="protein sequence ID" value="MBB6691897.1"/>
    <property type="molecule type" value="Genomic_DNA"/>
</dbReference>
<dbReference type="InterPro" id="IPR039532">
    <property type="entry name" value="TetR_C_Firmicutes"/>
</dbReference>
<dbReference type="Proteomes" id="UP000553776">
    <property type="component" value="Unassembled WGS sequence"/>
</dbReference>
<dbReference type="RefSeq" id="WP_185135887.1">
    <property type="nucleotide sequence ID" value="NZ_JACJVR010000041.1"/>
</dbReference>
<protein>
    <submittedName>
        <fullName evidence="4">TetR/AcrR family transcriptional regulator</fullName>
    </submittedName>
</protein>
<dbReference type="PANTHER" id="PTHR43479">
    <property type="entry name" value="ACREF/ENVCD OPERON REPRESSOR-RELATED"/>
    <property type="match status" value="1"/>
</dbReference>
<dbReference type="Pfam" id="PF14278">
    <property type="entry name" value="TetR_C_8"/>
    <property type="match status" value="1"/>
</dbReference>
<feature type="DNA-binding region" description="H-T-H motif" evidence="2">
    <location>
        <begin position="29"/>
        <end position="48"/>
    </location>
</feature>
<feature type="domain" description="HTH tetR-type" evidence="3">
    <location>
        <begin position="6"/>
        <end position="66"/>
    </location>
</feature>
<dbReference type="GO" id="GO:0003677">
    <property type="term" value="F:DNA binding"/>
    <property type="evidence" value="ECO:0007669"/>
    <property type="project" value="UniProtKB-UniRule"/>
</dbReference>
<evidence type="ECO:0000256" key="2">
    <source>
        <dbReference type="PROSITE-ProRule" id="PRU00335"/>
    </source>
</evidence>
<comment type="caution">
    <text evidence="4">The sequence shown here is derived from an EMBL/GenBank/DDBJ whole genome shotgun (WGS) entry which is preliminary data.</text>
</comment>
<evidence type="ECO:0000313" key="5">
    <source>
        <dbReference type="Proteomes" id="UP000553776"/>
    </source>
</evidence>
<dbReference type="InterPro" id="IPR050624">
    <property type="entry name" value="HTH-type_Tx_Regulator"/>
</dbReference>
<dbReference type="SUPFAM" id="SSF46689">
    <property type="entry name" value="Homeodomain-like"/>
    <property type="match status" value="1"/>
</dbReference>
<dbReference type="InterPro" id="IPR009057">
    <property type="entry name" value="Homeodomain-like_sf"/>
</dbReference>
<evidence type="ECO:0000259" key="3">
    <source>
        <dbReference type="PROSITE" id="PS50977"/>
    </source>
</evidence>
<dbReference type="Gene3D" id="1.10.357.10">
    <property type="entry name" value="Tetracycline Repressor, domain 2"/>
    <property type="match status" value="1"/>
</dbReference>
<evidence type="ECO:0000256" key="1">
    <source>
        <dbReference type="ARBA" id="ARBA00023125"/>
    </source>
</evidence>
<keyword evidence="1 2" id="KW-0238">DNA-binding</keyword>